<dbReference type="EMBL" id="SIRE01000008">
    <property type="protein sequence ID" value="TBL78989.1"/>
    <property type="molecule type" value="Genomic_DNA"/>
</dbReference>
<evidence type="ECO:0000256" key="1">
    <source>
        <dbReference type="SAM" id="SignalP"/>
    </source>
</evidence>
<proteinExistence type="predicted"/>
<keyword evidence="3" id="KW-1185">Reference proteome</keyword>
<dbReference type="InterPro" id="IPR050490">
    <property type="entry name" value="Bact_solute-bd_prot1"/>
</dbReference>
<dbReference type="SUPFAM" id="SSF53850">
    <property type="entry name" value="Periplasmic binding protein-like II"/>
    <property type="match status" value="1"/>
</dbReference>
<dbReference type="Proteomes" id="UP000293142">
    <property type="component" value="Unassembled WGS sequence"/>
</dbReference>
<protein>
    <submittedName>
        <fullName evidence="2">Extracellular solute-binding protein</fullName>
    </submittedName>
</protein>
<comment type="caution">
    <text evidence="2">The sequence shown here is derived from an EMBL/GenBank/DDBJ whole genome shotgun (WGS) entry which is preliminary data.</text>
</comment>
<gene>
    <name evidence="2" type="ORF">EYB31_12240</name>
</gene>
<dbReference type="Gene3D" id="3.40.190.10">
    <property type="entry name" value="Periplasmic binding protein-like II"/>
    <property type="match status" value="1"/>
</dbReference>
<dbReference type="OrthoDB" id="9795467at2"/>
<name>A0A4Q9DQV1_9BACL</name>
<feature type="signal peptide" evidence="1">
    <location>
        <begin position="1"/>
        <end position="20"/>
    </location>
</feature>
<feature type="chain" id="PRO_5038598061" evidence="1">
    <location>
        <begin position="21"/>
        <end position="508"/>
    </location>
</feature>
<dbReference type="AlphaFoldDB" id="A0A4Q9DQV1"/>
<reference evidence="2 3" key="1">
    <citation type="submission" date="2019-02" db="EMBL/GenBank/DDBJ databases">
        <title>Paenibacillus sp. nov., isolated from surface-sterilized tissue of Thalictrum simplex L.</title>
        <authorList>
            <person name="Tuo L."/>
        </authorList>
    </citation>
    <scope>NUCLEOTIDE SEQUENCE [LARGE SCALE GENOMIC DNA]</scope>
    <source>
        <strain evidence="2 3">N2SHLJ1</strain>
    </source>
</reference>
<dbReference type="PANTHER" id="PTHR43649">
    <property type="entry name" value="ARABINOSE-BINDING PROTEIN-RELATED"/>
    <property type="match status" value="1"/>
</dbReference>
<dbReference type="InterPro" id="IPR006059">
    <property type="entry name" value="SBP"/>
</dbReference>
<dbReference type="RefSeq" id="WP_131013626.1">
    <property type="nucleotide sequence ID" value="NZ_SIRE01000008.1"/>
</dbReference>
<accession>A0A4Q9DQV1</accession>
<dbReference type="PROSITE" id="PS51257">
    <property type="entry name" value="PROKAR_LIPOPROTEIN"/>
    <property type="match status" value="1"/>
</dbReference>
<evidence type="ECO:0000313" key="3">
    <source>
        <dbReference type="Proteomes" id="UP000293142"/>
    </source>
</evidence>
<sequence length="508" mass="56208">MKRFTTIAAALLLTPALVLTGCGASGDKGASPAGGDKAQTEAKKEMVTIKVAGFSDFFKGDDSPGMKVVKDFNDKYKGQINVVVQYMPTSQYSTAIQAAIASNDLPDIFLTPQGMDLRQIVKSGWAKPLDEYVSKNFKDRFTTGSFEDGVNVFEGKTYSWPLGGQNMRSMLYYNKKVMRDAGLDPNKPPKTWDELRQMSKVIADKGKGDVYGLIFPGGEPIPMDQVVMGLTASAIPTHGDLPGFNLKTGKYVFDSKEWTDAVKLLQAMKKDGSILPSSYSLKAPEATVLFGENKAAFFIDARYRMWQVKRDVPNAEFDMSPVPQQDGKEPFYGYTLASRAGYMISSNSKHPEVAGKFIDEAFASKEFFKSTLQSGVSMTPIDELNKDKSLYPYPEFNTFYNLHMTEMRLGPSTTKRNPNTANVIAELGEMRQSKIKPIFGDLLITLLMEDKGNVDSVLKDYNSKLNAGLQAAIDKVNKSGAEVSLNDFTFPNWDPAKDYTDDMYKALK</sequence>
<dbReference type="Pfam" id="PF01547">
    <property type="entry name" value="SBP_bac_1"/>
    <property type="match status" value="1"/>
</dbReference>
<organism evidence="2 3">
    <name type="scientific">Paenibacillus thalictri</name>
    <dbReference type="NCBI Taxonomy" id="2527873"/>
    <lineage>
        <taxon>Bacteria</taxon>
        <taxon>Bacillati</taxon>
        <taxon>Bacillota</taxon>
        <taxon>Bacilli</taxon>
        <taxon>Bacillales</taxon>
        <taxon>Paenibacillaceae</taxon>
        <taxon>Paenibacillus</taxon>
    </lineage>
</organism>
<keyword evidence="1" id="KW-0732">Signal</keyword>
<evidence type="ECO:0000313" key="2">
    <source>
        <dbReference type="EMBL" id="TBL78989.1"/>
    </source>
</evidence>
<dbReference type="PANTHER" id="PTHR43649:SF17">
    <property type="entry name" value="ABC TRANSPORTER SOLUTE BINDING PROTEIN-SUGAR TRANSPORT"/>
    <property type="match status" value="1"/>
</dbReference>